<organism evidence="6 7">
    <name type="scientific">Falsiroseomonas stagni DSM 19981</name>
    <dbReference type="NCBI Taxonomy" id="1123062"/>
    <lineage>
        <taxon>Bacteria</taxon>
        <taxon>Pseudomonadati</taxon>
        <taxon>Pseudomonadota</taxon>
        <taxon>Alphaproteobacteria</taxon>
        <taxon>Acetobacterales</taxon>
        <taxon>Roseomonadaceae</taxon>
        <taxon>Falsiroseomonas</taxon>
    </lineage>
</organism>
<keyword evidence="4" id="KW-0456">Lyase</keyword>
<dbReference type="OrthoDB" id="9807246at2"/>
<evidence type="ECO:0000256" key="3">
    <source>
        <dbReference type="ARBA" id="ARBA00022833"/>
    </source>
</evidence>
<dbReference type="Pfam" id="PF04828">
    <property type="entry name" value="GFA"/>
    <property type="match status" value="1"/>
</dbReference>
<protein>
    <submittedName>
        <fullName evidence="6">Uncharacterized conserved protein</fullName>
    </submittedName>
</protein>
<reference evidence="6 7" key="1">
    <citation type="submission" date="2016-10" db="EMBL/GenBank/DDBJ databases">
        <authorList>
            <person name="de Groot N.N."/>
        </authorList>
    </citation>
    <scope>NUCLEOTIDE SEQUENCE [LARGE SCALE GENOMIC DNA]</scope>
    <source>
        <strain evidence="6 7">DSM 19981</strain>
    </source>
</reference>
<feature type="domain" description="CENP-V/GFA" evidence="5">
    <location>
        <begin position="3"/>
        <end position="117"/>
    </location>
</feature>
<dbReference type="PROSITE" id="PS51891">
    <property type="entry name" value="CENP_V_GFA"/>
    <property type="match status" value="1"/>
</dbReference>
<keyword evidence="7" id="KW-1185">Reference proteome</keyword>
<dbReference type="SUPFAM" id="SSF51316">
    <property type="entry name" value="Mss4-like"/>
    <property type="match status" value="1"/>
</dbReference>
<dbReference type="PANTHER" id="PTHR33337">
    <property type="entry name" value="GFA DOMAIN-CONTAINING PROTEIN"/>
    <property type="match status" value="1"/>
</dbReference>
<dbReference type="GO" id="GO:0016846">
    <property type="term" value="F:carbon-sulfur lyase activity"/>
    <property type="evidence" value="ECO:0007669"/>
    <property type="project" value="InterPro"/>
</dbReference>
<keyword evidence="3" id="KW-0862">Zinc</keyword>
<evidence type="ECO:0000259" key="5">
    <source>
        <dbReference type="PROSITE" id="PS51891"/>
    </source>
</evidence>
<evidence type="ECO:0000256" key="4">
    <source>
        <dbReference type="ARBA" id="ARBA00023239"/>
    </source>
</evidence>
<dbReference type="GO" id="GO:0046872">
    <property type="term" value="F:metal ion binding"/>
    <property type="evidence" value="ECO:0007669"/>
    <property type="project" value="UniProtKB-KW"/>
</dbReference>
<proteinExistence type="inferred from homology"/>
<dbReference type="STRING" id="1123062.SAMN02745775_101875"/>
<accession>A0A1I3Y1U5</accession>
<dbReference type="InterPro" id="IPR006913">
    <property type="entry name" value="CENP-V/GFA"/>
</dbReference>
<dbReference type="EMBL" id="FOSQ01000001">
    <property type="protein sequence ID" value="SFK25814.1"/>
    <property type="molecule type" value="Genomic_DNA"/>
</dbReference>
<evidence type="ECO:0000256" key="1">
    <source>
        <dbReference type="ARBA" id="ARBA00005495"/>
    </source>
</evidence>
<dbReference type="InterPro" id="IPR011057">
    <property type="entry name" value="Mss4-like_sf"/>
</dbReference>
<dbReference type="RefSeq" id="WP_092955963.1">
    <property type="nucleotide sequence ID" value="NZ_FOSQ01000001.1"/>
</dbReference>
<dbReference type="AlphaFoldDB" id="A0A1I3Y1U5"/>
<gene>
    <name evidence="6" type="ORF">SAMN02745775_101875</name>
</gene>
<name>A0A1I3Y1U5_9PROT</name>
<keyword evidence="2" id="KW-0479">Metal-binding</keyword>
<sequence>MPFTGQCHCGGVRYRIDGDAVGVITCHCRDCQQMHGNANAMLAAPKDSVALEASATLTWYESSATAERGFCSRCGGRLFKRPRQGDRILVSAGTIDPPTGMKTIRNVWVESKGDWYEIPA</sequence>
<comment type="similarity">
    <text evidence="1">Belongs to the Gfa family.</text>
</comment>
<dbReference type="PANTHER" id="PTHR33337:SF40">
    <property type="entry name" value="CENP-V_GFA DOMAIN-CONTAINING PROTEIN-RELATED"/>
    <property type="match status" value="1"/>
</dbReference>
<dbReference type="Gene3D" id="3.90.1590.10">
    <property type="entry name" value="glutathione-dependent formaldehyde- activating enzyme (gfa)"/>
    <property type="match status" value="1"/>
</dbReference>
<dbReference type="Proteomes" id="UP000199473">
    <property type="component" value="Unassembled WGS sequence"/>
</dbReference>
<evidence type="ECO:0000313" key="6">
    <source>
        <dbReference type="EMBL" id="SFK25814.1"/>
    </source>
</evidence>
<evidence type="ECO:0000256" key="2">
    <source>
        <dbReference type="ARBA" id="ARBA00022723"/>
    </source>
</evidence>
<evidence type="ECO:0000313" key="7">
    <source>
        <dbReference type="Proteomes" id="UP000199473"/>
    </source>
</evidence>